<protein>
    <submittedName>
        <fullName evidence="8">RNA-dependent RNA polymerase</fullName>
    </submittedName>
</protein>
<feature type="domain" description="RNA-directed RNA polymerase C-terminal" evidence="7">
    <location>
        <begin position="363"/>
        <end position="649"/>
    </location>
</feature>
<keyword evidence="6" id="KW-0693">Viral RNA replication</keyword>
<dbReference type="Gene3D" id="1.20.960.20">
    <property type="match status" value="1"/>
</dbReference>
<evidence type="ECO:0000313" key="8">
    <source>
        <dbReference type="EMBL" id="QDH88723.1"/>
    </source>
</evidence>
<dbReference type="GO" id="GO:0000166">
    <property type="term" value="F:nucleotide binding"/>
    <property type="evidence" value="ECO:0007669"/>
    <property type="project" value="UniProtKB-KW"/>
</dbReference>
<dbReference type="GO" id="GO:0006351">
    <property type="term" value="P:DNA-templated transcription"/>
    <property type="evidence" value="ECO:0007669"/>
    <property type="project" value="InterPro"/>
</dbReference>
<name>A0A514D528_9VIRU</name>
<dbReference type="Pfam" id="PF00680">
    <property type="entry name" value="RdRP_1"/>
    <property type="match status" value="1"/>
</dbReference>
<dbReference type="GO" id="GO:0003968">
    <property type="term" value="F:RNA-directed RNA polymerase activity"/>
    <property type="evidence" value="ECO:0007669"/>
    <property type="project" value="UniProtKB-KW"/>
</dbReference>
<dbReference type="SUPFAM" id="SSF56672">
    <property type="entry name" value="DNA/RNA polymerases"/>
    <property type="match status" value="1"/>
</dbReference>
<dbReference type="GO" id="GO:0003723">
    <property type="term" value="F:RNA binding"/>
    <property type="evidence" value="ECO:0007669"/>
    <property type="project" value="InterPro"/>
</dbReference>
<keyword evidence="2" id="KW-0808">Transferase</keyword>
<sequence length="709" mass="80389">MPAHVYDAIPNFRLIPYNPQIALKYPGMSTFFKETVKVLSRDPERDEIYLAFADIRRHPKIVEHLATEKEYSSEFTQPVMLAFDQTGSLDGRVESVSNILKVEDTPRDLNHHGQFPMIVTRRINYDWSNAIAGSCGSIGMAKIGGRYKIAWRHTSGNPHEHYGTGLPLSYERAIPFFSNVHEGTSTSLQCGEDVCFSDVDYLVVDGKPAYEYVDDEFVTPIMTSPTNKTVFRATPFQTHEFKGGATTAPACLDEEAYLNARAKEAKAAPFLNPDPEVSVIVHTFGDHIVKLFHTIPAKHVVGCRTLTPREAMYGYGNLGPLSKKTADGIRVKMMGKRKTQYEDPDCEATEEFVTFIHFVHGVVRDTGVFPLQINVDCQKDETRPLDRVASKSSRLFNITDFVDNVLIKMAIGDLVSKTAHTLSLDPAMCGINPVSSYWLDLYNKFCGLSVVFTDISGFDYTNVLWTIRIIGKYLYLAYGHDRVALRWAMWSFISCLYAIRFNKRKGRILGRGNTSGNYATTYWNTLVNIVYHGVACVHGALKNGSDPLLALANLKLVIYSDDNVSACPGHLWWNTKFLSTAFDKLFHITLTATDKSATQDRLYTIDEAEFLSRSFVKRDGIVYAPLSLESLLSQLYWVRAPKKYATRAFIMSQLQINLDNVMRELIEYEPNQAWELVNEIQNFIQEHKIPVIVHPFDFYKQVELKLSYY</sequence>
<dbReference type="GO" id="GO:0016787">
    <property type="term" value="F:hydrolase activity"/>
    <property type="evidence" value="ECO:0007669"/>
    <property type="project" value="UniProtKB-KW"/>
</dbReference>
<proteinExistence type="predicted"/>
<accession>A0A514D528</accession>
<gene>
    <name evidence="8" type="ORF">H1BulkLitter52672_000002</name>
</gene>
<keyword evidence="5" id="KW-0378">Hydrolase</keyword>
<dbReference type="Gene3D" id="3.30.70.270">
    <property type="match status" value="1"/>
</dbReference>
<keyword evidence="3" id="KW-0548">Nucleotidyltransferase</keyword>
<dbReference type="InterPro" id="IPR043128">
    <property type="entry name" value="Rev_trsase/Diguanyl_cyclase"/>
</dbReference>
<evidence type="ECO:0000256" key="4">
    <source>
        <dbReference type="ARBA" id="ARBA00022741"/>
    </source>
</evidence>
<organism evidence="8">
    <name type="scientific">Picornavirales sp</name>
    <dbReference type="NCBI Taxonomy" id="1955153"/>
    <lineage>
        <taxon>Viruses</taxon>
        <taxon>Riboviria</taxon>
        <taxon>Orthornavirae</taxon>
        <taxon>Pisuviricota</taxon>
        <taxon>Pisoniviricetes</taxon>
        <taxon>Picornavirales</taxon>
    </lineage>
</organism>
<keyword evidence="4" id="KW-0547">Nucleotide-binding</keyword>
<evidence type="ECO:0000256" key="2">
    <source>
        <dbReference type="ARBA" id="ARBA00022679"/>
    </source>
</evidence>
<evidence type="ECO:0000256" key="6">
    <source>
        <dbReference type="ARBA" id="ARBA00022953"/>
    </source>
</evidence>
<reference evidence="8" key="1">
    <citation type="submission" date="2019-05" db="EMBL/GenBank/DDBJ databases">
        <title>Metatranscriptomic reconstruction reveals RNA viruses with the potential to shape carbon cycling in soil.</title>
        <authorList>
            <person name="Starr E.P."/>
            <person name="Nuccio E."/>
            <person name="Pett-Ridge J."/>
            <person name="Banfield J.F."/>
            <person name="Firestone M.K."/>
        </authorList>
    </citation>
    <scope>NUCLEOTIDE SEQUENCE</scope>
    <source>
        <strain evidence="8">H1_Bulk_Litter_5_scaffold_2672</strain>
    </source>
</reference>
<dbReference type="InterPro" id="IPR043502">
    <property type="entry name" value="DNA/RNA_pol_sf"/>
</dbReference>
<evidence type="ECO:0000259" key="7">
    <source>
        <dbReference type="Pfam" id="PF00680"/>
    </source>
</evidence>
<keyword evidence="1 8" id="KW-0696">RNA-directed RNA polymerase</keyword>
<dbReference type="InterPro" id="IPR001205">
    <property type="entry name" value="RNA-dir_pol_C"/>
</dbReference>
<evidence type="ECO:0000256" key="3">
    <source>
        <dbReference type="ARBA" id="ARBA00022695"/>
    </source>
</evidence>
<evidence type="ECO:0000256" key="5">
    <source>
        <dbReference type="ARBA" id="ARBA00022801"/>
    </source>
</evidence>
<evidence type="ECO:0000256" key="1">
    <source>
        <dbReference type="ARBA" id="ARBA00022484"/>
    </source>
</evidence>
<dbReference type="EMBL" id="MN034300">
    <property type="protein sequence ID" value="QDH88723.1"/>
    <property type="molecule type" value="Genomic_RNA"/>
</dbReference>